<protein>
    <submittedName>
        <fullName evidence="1">Uncharacterized protein</fullName>
    </submittedName>
</protein>
<reference evidence="1" key="1">
    <citation type="submission" date="2023-12" db="EMBL/GenBank/DDBJ databases">
        <title>Genome assembly of Anisodus tanguticus.</title>
        <authorList>
            <person name="Wang Y.-J."/>
        </authorList>
    </citation>
    <scope>NUCLEOTIDE SEQUENCE</scope>
    <source>
        <strain evidence="1">KB-2021</strain>
        <tissue evidence="1">Leaf</tissue>
    </source>
</reference>
<keyword evidence="2" id="KW-1185">Reference proteome</keyword>
<gene>
    <name evidence="1" type="ORF">RND71_017111</name>
</gene>
<dbReference type="EMBL" id="JAVYJV010000009">
    <property type="protein sequence ID" value="KAK4361870.1"/>
    <property type="molecule type" value="Genomic_DNA"/>
</dbReference>
<name>A0AAE1VIT7_9SOLA</name>
<evidence type="ECO:0000313" key="2">
    <source>
        <dbReference type="Proteomes" id="UP001291623"/>
    </source>
</evidence>
<evidence type="ECO:0000313" key="1">
    <source>
        <dbReference type="EMBL" id="KAK4361870.1"/>
    </source>
</evidence>
<sequence>MFSLNGSTFTNNSLSGVSRCLTQSDKRLSVPMVVVASVSSNGRPTDRNVSVLMDNTLKESSPSVIDKDSKSTVTGGVGDVYGEDSATEDQTITPLDLLCC</sequence>
<dbReference type="AlphaFoldDB" id="A0AAE1VIT7"/>
<comment type="caution">
    <text evidence="1">The sequence shown here is derived from an EMBL/GenBank/DDBJ whole genome shotgun (WGS) entry which is preliminary data.</text>
</comment>
<proteinExistence type="predicted"/>
<accession>A0AAE1VIT7</accession>
<organism evidence="1 2">
    <name type="scientific">Anisodus tanguticus</name>
    <dbReference type="NCBI Taxonomy" id="243964"/>
    <lineage>
        <taxon>Eukaryota</taxon>
        <taxon>Viridiplantae</taxon>
        <taxon>Streptophyta</taxon>
        <taxon>Embryophyta</taxon>
        <taxon>Tracheophyta</taxon>
        <taxon>Spermatophyta</taxon>
        <taxon>Magnoliopsida</taxon>
        <taxon>eudicotyledons</taxon>
        <taxon>Gunneridae</taxon>
        <taxon>Pentapetalae</taxon>
        <taxon>asterids</taxon>
        <taxon>lamiids</taxon>
        <taxon>Solanales</taxon>
        <taxon>Solanaceae</taxon>
        <taxon>Solanoideae</taxon>
        <taxon>Hyoscyameae</taxon>
        <taxon>Anisodus</taxon>
    </lineage>
</organism>
<dbReference type="Proteomes" id="UP001291623">
    <property type="component" value="Unassembled WGS sequence"/>
</dbReference>